<gene>
    <name evidence="3" type="ORF">ACHAWO_004920</name>
</gene>
<evidence type="ECO:0000256" key="1">
    <source>
        <dbReference type="SAM" id="SignalP"/>
    </source>
</evidence>
<protein>
    <recommendedName>
        <fullName evidence="2">TLDc domain-containing protein</fullName>
    </recommendedName>
</protein>
<comment type="caution">
    <text evidence="3">The sequence shown here is derived from an EMBL/GenBank/DDBJ whole genome shotgun (WGS) entry which is preliminary data.</text>
</comment>
<accession>A0ABD3NSN0</accession>
<feature type="signal peptide" evidence="1">
    <location>
        <begin position="1"/>
        <end position="23"/>
    </location>
</feature>
<feature type="domain" description="TLDc" evidence="2">
    <location>
        <begin position="74"/>
        <end position="233"/>
    </location>
</feature>
<evidence type="ECO:0000259" key="2">
    <source>
        <dbReference type="Pfam" id="PF07534"/>
    </source>
</evidence>
<proteinExistence type="predicted"/>
<keyword evidence="4" id="KW-1185">Reference proteome</keyword>
<reference evidence="3 4" key="1">
    <citation type="submission" date="2024-10" db="EMBL/GenBank/DDBJ databases">
        <title>Updated reference genomes for cyclostephanoid diatoms.</title>
        <authorList>
            <person name="Roberts W.R."/>
            <person name="Alverson A.J."/>
        </authorList>
    </citation>
    <scope>NUCLEOTIDE SEQUENCE [LARGE SCALE GENOMIC DNA]</scope>
    <source>
        <strain evidence="3 4">AJA010-31</strain>
    </source>
</reference>
<evidence type="ECO:0000313" key="4">
    <source>
        <dbReference type="Proteomes" id="UP001530400"/>
    </source>
</evidence>
<dbReference type="EMBL" id="JALLPJ020000998">
    <property type="protein sequence ID" value="KAL3778207.1"/>
    <property type="molecule type" value="Genomic_DNA"/>
</dbReference>
<keyword evidence="1" id="KW-0732">Signal</keyword>
<evidence type="ECO:0000313" key="3">
    <source>
        <dbReference type="EMBL" id="KAL3778207.1"/>
    </source>
</evidence>
<feature type="chain" id="PRO_5044841006" description="TLDc domain-containing protein" evidence="1">
    <location>
        <begin position="24"/>
        <end position="253"/>
    </location>
</feature>
<dbReference type="AlphaFoldDB" id="A0ABD3NSN0"/>
<organism evidence="3 4">
    <name type="scientific">Cyclotella atomus</name>
    <dbReference type="NCBI Taxonomy" id="382360"/>
    <lineage>
        <taxon>Eukaryota</taxon>
        <taxon>Sar</taxon>
        <taxon>Stramenopiles</taxon>
        <taxon>Ochrophyta</taxon>
        <taxon>Bacillariophyta</taxon>
        <taxon>Coscinodiscophyceae</taxon>
        <taxon>Thalassiosirophycidae</taxon>
        <taxon>Stephanodiscales</taxon>
        <taxon>Stephanodiscaceae</taxon>
        <taxon>Cyclotella</taxon>
    </lineage>
</organism>
<dbReference type="Proteomes" id="UP001530400">
    <property type="component" value="Unassembled WGS sequence"/>
</dbReference>
<sequence length="253" mass="26528">MANATTTLVLLLCITLQNTFIHAFAPGSRSKATHTLRALSPIGDLFSGITGVAPSSLQPPADVLRGTSIDPERDDVDLGRVYKATRDGWSAINFHKCVDGKGSALLVALTKSGKRFGGYNPLGWMSSDDYGNTNNAFLWFEQNGKGIKCPVLSGGNAAIFDFATGGPTFGSADLCIGPPQAAVMGGFTGPDMENVSSVAGDLRKGKSSVGGAYGFVEGWPVAGKFSVVEVEVYCNLNVGKRLDYGNRGFSLFG</sequence>
<dbReference type="InterPro" id="IPR006571">
    <property type="entry name" value="TLDc_dom"/>
</dbReference>
<name>A0ABD3NSN0_9STRA</name>
<dbReference type="Pfam" id="PF07534">
    <property type="entry name" value="TLD"/>
    <property type="match status" value="1"/>
</dbReference>